<protein>
    <submittedName>
        <fullName evidence="10">Putative electron transport protein YccM</fullName>
    </submittedName>
</protein>
<evidence type="ECO:0000256" key="5">
    <source>
        <dbReference type="ARBA" id="ARBA00023004"/>
    </source>
</evidence>
<dbReference type="InterPro" id="IPR051684">
    <property type="entry name" value="Electron_Trans/Redox"/>
</dbReference>
<feature type="domain" description="4Fe-4S ferredoxin-type" evidence="9">
    <location>
        <begin position="318"/>
        <end position="347"/>
    </location>
</feature>
<keyword evidence="5" id="KW-0408">Iron</keyword>
<dbReference type="KEGG" id="alus:STSP2_00934"/>
<feature type="transmembrane region" description="Helical" evidence="8">
    <location>
        <begin position="242"/>
        <end position="262"/>
    </location>
</feature>
<dbReference type="PANTHER" id="PTHR30176:SF3">
    <property type="entry name" value="FERREDOXIN-TYPE PROTEIN NAPH"/>
    <property type="match status" value="1"/>
</dbReference>
<dbReference type="RefSeq" id="WP_146660256.1">
    <property type="nucleotide sequence ID" value="NZ_CP019791.1"/>
</dbReference>
<proteinExistence type="predicted"/>
<dbReference type="GO" id="GO:0046872">
    <property type="term" value="F:metal ion binding"/>
    <property type="evidence" value="ECO:0007669"/>
    <property type="project" value="UniProtKB-KW"/>
</dbReference>
<keyword evidence="4" id="KW-0249">Electron transport</keyword>
<keyword evidence="3" id="KW-0479">Metal-binding</keyword>
<keyword evidence="8" id="KW-1133">Transmembrane helix</keyword>
<keyword evidence="8" id="KW-0812">Transmembrane</keyword>
<organism evidence="10 11">
    <name type="scientific">Anaerohalosphaera lusitana</name>
    <dbReference type="NCBI Taxonomy" id="1936003"/>
    <lineage>
        <taxon>Bacteria</taxon>
        <taxon>Pseudomonadati</taxon>
        <taxon>Planctomycetota</taxon>
        <taxon>Phycisphaerae</taxon>
        <taxon>Sedimentisphaerales</taxon>
        <taxon>Anaerohalosphaeraceae</taxon>
        <taxon>Anaerohalosphaera</taxon>
    </lineage>
</organism>
<dbReference type="STRING" id="1936003.STSP2_00934"/>
<keyword evidence="1" id="KW-0813">Transport</keyword>
<reference evidence="11" key="1">
    <citation type="submission" date="2017-02" db="EMBL/GenBank/DDBJ databases">
        <title>Comparative genomics and description of representatives of a novel lineage of planctomycetes thriving in anoxic sediments.</title>
        <authorList>
            <person name="Spring S."/>
            <person name="Bunk B."/>
            <person name="Sproer C."/>
        </authorList>
    </citation>
    <scope>NUCLEOTIDE SEQUENCE [LARGE SCALE GENOMIC DNA]</scope>
    <source>
        <strain evidence="11">ST-NAGAB-D1</strain>
    </source>
</reference>
<feature type="region of interest" description="Disordered" evidence="7">
    <location>
        <begin position="376"/>
        <end position="399"/>
    </location>
</feature>
<feature type="transmembrane region" description="Helical" evidence="8">
    <location>
        <begin position="178"/>
        <end position="197"/>
    </location>
</feature>
<sequence length="399" mass="44438" precursor="true">MKKLTLVLTIIFAVLATSALSTRLWSGPAEKHTESSPQQPKQLTYSPDMTLKQFAAANDIPRPALKKVFSLSSPNDLTKTLASFELTQPQLKQKLSQIRALKKEHATKDWRKIVIKFALWFAWLAVAFTLLRKAKLTRRNRTALLAVPVVLFGIVLGADPNPMRTVKDAIALFATENIIFPPRLLAFAVFTLLVIFANKLICSWGCQLGTLQDLLFRTMHEKGTPPRLLKPRKIPFAVTNTVRILFLAAFTAVVFITGYDFIEHIDPFKVFKPQALNLAGGIFLAGILLASLVIYRPWCHLFCPFGLTGWIAEKLSIFKIKINRHTCIDCKACARACPSPVMDHILHSKKPTPDCFSCGNCIEACPTNSVSFTAANPNKTTNPADITETQEQTRHPKTA</sequence>
<evidence type="ECO:0000256" key="7">
    <source>
        <dbReference type="SAM" id="MobiDB-lite"/>
    </source>
</evidence>
<dbReference type="SUPFAM" id="SSF54862">
    <property type="entry name" value="4Fe-4S ferredoxins"/>
    <property type="match status" value="1"/>
</dbReference>
<feature type="transmembrane region" description="Helical" evidence="8">
    <location>
        <begin position="143"/>
        <end position="158"/>
    </location>
</feature>
<evidence type="ECO:0000313" key="10">
    <source>
        <dbReference type="EMBL" id="AQT67785.1"/>
    </source>
</evidence>
<feature type="domain" description="4Fe-4S ferredoxin-type" evidence="9">
    <location>
        <begin position="355"/>
        <end position="375"/>
    </location>
</feature>
<dbReference type="OrthoDB" id="276320at2"/>
<dbReference type="Pfam" id="PF12801">
    <property type="entry name" value="Fer4_5"/>
    <property type="match status" value="2"/>
</dbReference>
<dbReference type="GO" id="GO:0051539">
    <property type="term" value="F:4 iron, 4 sulfur cluster binding"/>
    <property type="evidence" value="ECO:0007669"/>
    <property type="project" value="UniProtKB-KW"/>
</dbReference>
<evidence type="ECO:0000313" key="11">
    <source>
        <dbReference type="Proteomes" id="UP000189674"/>
    </source>
</evidence>
<evidence type="ECO:0000256" key="2">
    <source>
        <dbReference type="ARBA" id="ARBA00022485"/>
    </source>
</evidence>
<dbReference type="Gene3D" id="3.30.70.20">
    <property type="match status" value="1"/>
</dbReference>
<dbReference type="InterPro" id="IPR017896">
    <property type="entry name" value="4Fe4S_Fe-S-bd"/>
</dbReference>
<keyword evidence="6" id="KW-0411">Iron-sulfur</keyword>
<feature type="transmembrane region" description="Helical" evidence="8">
    <location>
        <begin position="274"/>
        <end position="295"/>
    </location>
</feature>
<accession>A0A1U9NIY7</accession>
<evidence type="ECO:0000256" key="8">
    <source>
        <dbReference type="SAM" id="Phobius"/>
    </source>
</evidence>
<dbReference type="Proteomes" id="UP000189674">
    <property type="component" value="Chromosome"/>
</dbReference>
<evidence type="ECO:0000259" key="9">
    <source>
        <dbReference type="PROSITE" id="PS51379"/>
    </source>
</evidence>
<dbReference type="PROSITE" id="PS51379">
    <property type="entry name" value="4FE4S_FER_2"/>
    <property type="match status" value="2"/>
</dbReference>
<dbReference type="PANTHER" id="PTHR30176">
    <property type="entry name" value="FERREDOXIN-TYPE PROTEIN NAPH"/>
    <property type="match status" value="1"/>
</dbReference>
<dbReference type="InterPro" id="IPR017900">
    <property type="entry name" value="4Fe4S_Fe_S_CS"/>
</dbReference>
<feature type="compositionally biased region" description="Polar residues" evidence="7">
    <location>
        <begin position="376"/>
        <end position="390"/>
    </location>
</feature>
<dbReference type="Pfam" id="PF13237">
    <property type="entry name" value="Fer4_10"/>
    <property type="match status" value="1"/>
</dbReference>
<dbReference type="GO" id="GO:0005886">
    <property type="term" value="C:plasma membrane"/>
    <property type="evidence" value="ECO:0007669"/>
    <property type="project" value="TreeGrafter"/>
</dbReference>
<dbReference type="EMBL" id="CP019791">
    <property type="protein sequence ID" value="AQT67785.1"/>
    <property type="molecule type" value="Genomic_DNA"/>
</dbReference>
<evidence type="ECO:0000256" key="3">
    <source>
        <dbReference type="ARBA" id="ARBA00022723"/>
    </source>
</evidence>
<gene>
    <name evidence="10" type="primary">yccM_2</name>
    <name evidence="10" type="ORF">STSP2_00934</name>
</gene>
<feature type="transmembrane region" description="Helical" evidence="8">
    <location>
        <begin position="113"/>
        <end position="131"/>
    </location>
</feature>
<evidence type="ECO:0000256" key="1">
    <source>
        <dbReference type="ARBA" id="ARBA00022448"/>
    </source>
</evidence>
<evidence type="ECO:0000256" key="4">
    <source>
        <dbReference type="ARBA" id="ARBA00022982"/>
    </source>
</evidence>
<dbReference type="PROSITE" id="PS00198">
    <property type="entry name" value="4FE4S_FER_1"/>
    <property type="match status" value="2"/>
</dbReference>
<name>A0A1U9NIY7_9BACT</name>
<keyword evidence="11" id="KW-1185">Reference proteome</keyword>
<dbReference type="AlphaFoldDB" id="A0A1U9NIY7"/>
<keyword evidence="2" id="KW-0004">4Fe-4S</keyword>
<keyword evidence="8" id="KW-0472">Membrane</keyword>
<evidence type="ECO:0000256" key="6">
    <source>
        <dbReference type="ARBA" id="ARBA00023014"/>
    </source>
</evidence>